<evidence type="ECO:0000256" key="8">
    <source>
        <dbReference type="RuleBase" id="RU004135"/>
    </source>
</evidence>
<evidence type="ECO:0000256" key="2">
    <source>
        <dbReference type="ARBA" id="ARBA00022618"/>
    </source>
</evidence>
<feature type="short sequence motif" description="Meso-diaminopimelate recognition motif" evidence="7">
    <location>
        <begin position="403"/>
        <end position="406"/>
    </location>
</feature>
<name>A0A1H3ZI12_9BACT</name>
<keyword evidence="7" id="KW-0460">Magnesium</keyword>
<feature type="binding site" evidence="7">
    <location>
        <begin position="111"/>
        <end position="117"/>
    </location>
    <ligand>
        <name>ATP</name>
        <dbReference type="ChEBI" id="CHEBI:30616"/>
    </ligand>
</feature>
<feature type="domain" description="Mur ligase central" evidence="12">
    <location>
        <begin position="109"/>
        <end position="308"/>
    </location>
</feature>
<dbReference type="SUPFAM" id="SSF53244">
    <property type="entry name" value="MurD-like peptide ligases, peptide-binding domain"/>
    <property type="match status" value="1"/>
</dbReference>
<evidence type="ECO:0000259" key="10">
    <source>
        <dbReference type="Pfam" id="PF01225"/>
    </source>
</evidence>
<dbReference type="GO" id="GO:0000287">
    <property type="term" value="F:magnesium ion binding"/>
    <property type="evidence" value="ECO:0007669"/>
    <property type="project" value="UniProtKB-UniRule"/>
</dbReference>
<dbReference type="UniPathway" id="UPA00219"/>
<feature type="binding site" evidence="7">
    <location>
        <position position="188"/>
    </location>
    <ligand>
        <name>UDP-N-acetyl-alpha-D-muramoyl-L-alanyl-D-glutamate</name>
        <dbReference type="ChEBI" id="CHEBI:83900"/>
    </ligand>
</feature>
<evidence type="ECO:0000256" key="5">
    <source>
        <dbReference type="ARBA" id="ARBA00023306"/>
    </source>
</evidence>
<dbReference type="InterPro" id="IPR000713">
    <property type="entry name" value="Mur_ligase_N"/>
</dbReference>
<dbReference type="Pfam" id="PF01225">
    <property type="entry name" value="Mur_ligase"/>
    <property type="match status" value="1"/>
</dbReference>
<evidence type="ECO:0000256" key="9">
    <source>
        <dbReference type="SAM" id="MobiDB-lite"/>
    </source>
</evidence>
<comment type="similarity">
    <text evidence="1 7">Belongs to the MurCDEF family. MurE subfamily.</text>
</comment>
<evidence type="ECO:0000256" key="3">
    <source>
        <dbReference type="ARBA" id="ARBA00022960"/>
    </source>
</evidence>
<organism evidence="13 14">
    <name type="scientific">Desulfuromusa kysingii</name>
    <dbReference type="NCBI Taxonomy" id="37625"/>
    <lineage>
        <taxon>Bacteria</taxon>
        <taxon>Pseudomonadati</taxon>
        <taxon>Thermodesulfobacteriota</taxon>
        <taxon>Desulfuromonadia</taxon>
        <taxon>Desulfuromonadales</taxon>
        <taxon>Geopsychrobacteraceae</taxon>
        <taxon>Desulfuromusa</taxon>
    </lineage>
</organism>
<evidence type="ECO:0000256" key="7">
    <source>
        <dbReference type="HAMAP-Rule" id="MF_00208"/>
    </source>
</evidence>
<dbReference type="HAMAP" id="MF_00208">
    <property type="entry name" value="MurE"/>
    <property type="match status" value="1"/>
</dbReference>
<dbReference type="STRING" id="37625.SAMN05660420_01523"/>
<keyword evidence="6 7" id="KW-0961">Cell wall biogenesis/degradation</keyword>
<comment type="catalytic activity">
    <reaction evidence="7">
        <text>UDP-N-acetyl-alpha-D-muramoyl-L-alanyl-D-glutamate + meso-2,6-diaminopimelate + ATP = UDP-N-acetyl-alpha-D-muramoyl-L-alanyl-gamma-D-glutamyl-meso-2,6-diaminopimelate + ADP + phosphate + H(+)</text>
        <dbReference type="Rhea" id="RHEA:23676"/>
        <dbReference type="ChEBI" id="CHEBI:15378"/>
        <dbReference type="ChEBI" id="CHEBI:30616"/>
        <dbReference type="ChEBI" id="CHEBI:43474"/>
        <dbReference type="ChEBI" id="CHEBI:57791"/>
        <dbReference type="ChEBI" id="CHEBI:83900"/>
        <dbReference type="ChEBI" id="CHEBI:83905"/>
        <dbReference type="ChEBI" id="CHEBI:456216"/>
        <dbReference type="EC" id="6.3.2.13"/>
    </reaction>
</comment>
<proteinExistence type="inferred from homology"/>
<dbReference type="GO" id="GO:0008360">
    <property type="term" value="P:regulation of cell shape"/>
    <property type="evidence" value="ECO:0007669"/>
    <property type="project" value="UniProtKB-KW"/>
</dbReference>
<feature type="binding site" evidence="7">
    <location>
        <position position="379"/>
    </location>
    <ligand>
        <name>meso-2,6-diaminopimelate</name>
        <dbReference type="ChEBI" id="CHEBI:57791"/>
    </ligand>
</feature>
<dbReference type="EC" id="6.3.2.13" evidence="7"/>
<evidence type="ECO:0000256" key="6">
    <source>
        <dbReference type="ARBA" id="ARBA00023316"/>
    </source>
</evidence>
<dbReference type="Pfam" id="PF02875">
    <property type="entry name" value="Mur_ligase_C"/>
    <property type="match status" value="1"/>
</dbReference>
<dbReference type="InterPro" id="IPR035911">
    <property type="entry name" value="MurE/MurF_N"/>
</dbReference>
<feature type="binding site" evidence="7">
    <location>
        <begin position="403"/>
        <end position="406"/>
    </location>
    <ligand>
        <name>meso-2,6-diaminopimelate</name>
        <dbReference type="ChEBI" id="CHEBI:57791"/>
    </ligand>
</feature>
<dbReference type="PANTHER" id="PTHR23135:SF4">
    <property type="entry name" value="UDP-N-ACETYLMURAMOYL-L-ALANYL-D-GLUTAMATE--2,6-DIAMINOPIMELATE LIGASE MURE HOMOLOG, CHLOROPLASTIC"/>
    <property type="match status" value="1"/>
</dbReference>
<dbReference type="InterPro" id="IPR036565">
    <property type="entry name" value="Mur-like_cat_sf"/>
</dbReference>
<comment type="function">
    <text evidence="7">Catalyzes the addition of meso-diaminopimelic acid to the nucleotide precursor UDP-N-acetylmuramoyl-L-alanyl-D-glutamate (UMAG) in the biosynthesis of bacterial cell-wall peptidoglycan.</text>
</comment>
<dbReference type="NCBIfam" id="NF001126">
    <property type="entry name" value="PRK00139.1-4"/>
    <property type="match status" value="1"/>
</dbReference>
<keyword evidence="4 7" id="KW-0573">Peptidoglycan synthesis</keyword>
<dbReference type="Gene3D" id="3.40.1190.10">
    <property type="entry name" value="Mur-like, catalytic domain"/>
    <property type="match status" value="1"/>
</dbReference>
<dbReference type="PANTHER" id="PTHR23135">
    <property type="entry name" value="MUR LIGASE FAMILY MEMBER"/>
    <property type="match status" value="1"/>
</dbReference>
<dbReference type="SUPFAM" id="SSF63418">
    <property type="entry name" value="MurE/MurF N-terminal domain"/>
    <property type="match status" value="1"/>
</dbReference>
<comment type="PTM">
    <text evidence="7">Carboxylation is probably crucial for Mg(2+) binding and, consequently, for the gamma-phosphate positioning of ATP.</text>
</comment>
<feature type="binding site" evidence="7">
    <location>
        <position position="30"/>
    </location>
    <ligand>
        <name>UDP-N-acetyl-alpha-D-muramoyl-L-alanyl-D-glutamate</name>
        <dbReference type="ChEBI" id="CHEBI:83900"/>
    </ligand>
</feature>
<keyword evidence="7" id="KW-0547">Nucleotide-binding</keyword>
<dbReference type="OrthoDB" id="9800958at2"/>
<comment type="cofactor">
    <cofactor evidence="7">
        <name>Mg(2+)</name>
        <dbReference type="ChEBI" id="CHEBI:18420"/>
    </cofactor>
</comment>
<protein>
    <recommendedName>
        <fullName evidence="7">UDP-N-acetylmuramoyl-L-alanyl-D-glutamate--2,6-diaminopimelate ligase</fullName>
        <ecNumber evidence="7">6.3.2.13</ecNumber>
    </recommendedName>
    <alternativeName>
        <fullName evidence="7">Meso-A2pm-adding enzyme</fullName>
    </alternativeName>
    <alternativeName>
        <fullName evidence="7">Meso-diaminopimelate-adding enzyme</fullName>
    </alternativeName>
    <alternativeName>
        <fullName evidence="7">UDP-MurNAc-L-Ala-D-Glu:meso-diaminopimelate ligase</fullName>
    </alternativeName>
    <alternativeName>
        <fullName evidence="7">UDP-MurNAc-tripeptide synthetase</fullName>
    </alternativeName>
    <alternativeName>
        <fullName evidence="7">UDP-N-acetylmuramyl-tripeptide synthetase</fullName>
    </alternativeName>
</protein>
<dbReference type="Gene3D" id="3.40.1390.10">
    <property type="entry name" value="MurE/MurF, N-terminal domain"/>
    <property type="match status" value="1"/>
</dbReference>
<dbReference type="Gene3D" id="3.90.190.20">
    <property type="entry name" value="Mur ligase, C-terminal domain"/>
    <property type="match status" value="1"/>
</dbReference>
<keyword evidence="7" id="KW-0067">ATP-binding</keyword>
<dbReference type="InterPro" id="IPR005761">
    <property type="entry name" value="UDP-N-AcMur-Glu-dNH2Pim_ligase"/>
</dbReference>
<evidence type="ECO:0000256" key="4">
    <source>
        <dbReference type="ARBA" id="ARBA00022984"/>
    </source>
</evidence>
<dbReference type="NCBIfam" id="TIGR01085">
    <property type="entry name" value="murE"/>
    <property type="match status" value="1"/>
</dbReference>
<dbReference type="EMBL" id="FNQN01000004">
    <property type="protein sequence ID" value="SEA22952.1"/>
    <property type="molecule type" value="Genomic_DNA"/>
</dbReference>
<comment type="subcellular location">
    <subcellularLocation>
        <location evidence="7 8">Cytoplasm</location>
    </subcellularLocation>
</comment>
<dbReference type="NCBIfam" id="NF001124">
    <property type="entry name" value="PRK00139.1-2"/>
    <property type="match status" value="1"/>
</dbReference>
<keyword evidence="14" id="KW-1185">Reference proteome</keyword>
<dbReference type="GO" id="GO:0005524">
    <property type="term" value="F:ATP binding"/>
    <property type="evidence" value="ECO:0007669"/>
    <property type="project" value="UniProtKB-UniRule"/>
</dbReference>
<dbReference type="InterPro" id="IPR013221">
    <property type="entry name" value="Mur_ligase_cen"/>
</dbReference>
<feature type="domain" description="Mur ligase N-terminal catalytic" evidence="10">
    <location>
        <begin position="23"/>
        <end position="97"/>
    </location>
</feature>
<sequence>MNLEQLLVATQPLDVVGSMTMAISGLACDSRKVQAGTLFFALPGAKVDGFDYLPQAVQAGAVAVVAERLPDVCVEGVCYVKVANARQAMAAIAAAYYGHPTAKVPVIGVTGTNGKTTTTYLLESIFKQAGFSPAVFGTIECRFGDVQYEAAITTPESLDLLQMMAEFLQKGADVLILEVSSHALEQHRVDGIEFNAAVFTNLTQDHLDYHETFERYFASKRRLFTELLGEGIAVINRDDTWGADLLQENPQWIAFGLDDRADVYPLHVTVGRDQIDATFTSPQGDVVIKSGMIGDFNVYNLLGAVATAQQLGIGNAAISKGITQAPQVPGRVEKVKNDKNVLALVDYSHTPGALDQALKTLSKLQPKRLLTLVGCGGDRDKGKRPMMAAAAVKYSDLAIFTSDNPRTEDPLEILVQMKSGAVAAGSQELDMTQAADADGFIVIPDRREAIEFACMLAHSGDMLLVAGKGHENYQIVGTKKNHFDDREELDRVLNGANNSEALPSETGDDRHV</sequence>
<feature type="region of interest" description="Disordered" evidence="9">
    <location>
        <begin position="493"/>
        <end position="512"/>
    </location>
</feature>
<dbReference type="Pfam" id="PF08245">
    <property type="entry name" value="Mur_ligase_M"/>
    <property type="match status" value="1"/>
</dbReference>
<keyword evidence="3 7" id="KW-0133">Cell shape</keyword>
<feature type="binding site" evidence="7">
    <location>
        <begin position="153"/>
        <end position="154"/>
    </location>
    <ligand>
        <name>UDP-N-acetyl-alpha-D-muramoyl-L-alanyl-D-glutamate</name>
        <dbReference type="ChEBI" id="CHEBI:83900"/>
    </ligand>
</feature>
<evidence type="ECO:0000313" key="13">
    <source>
        <dbReference type="EMBL" id="SEA22952.1"/>
    </source>
</evidence>
<feature type="binding site" evidence="7">
    <location>
        <position position="186"/>
    </location>
    <ligand>
        <name>UDP-N-acetyl-alpha-D-muramoyl-L-alanyl-D-glutamate</name>
        <dbReference type="ChEBI" id="CHEBI:83900"/>
    </ligand>
</feature>
<feature type="modified residue" description="N6-carboxylysine" evidence="7">
    <location>
        <position position="220"/>
    </location>
</feature>
<dbReference type="GO" id="GO:0009252">
    <property type="term" value="P:peptidoglycan biosynthetic process"/>
    <property type="evidence" value="ECO:0007669"/>
    <property type="project" value="UniProtKB-UniRule"/>
</dbReference>
<evidence type="ECO:0000259" key="12">
    <source>
        <dbReference type="Pfam" id="PF08245"/>
    </source>
</evidence>
<evidence type="ECO:0000313" key="14">
    <source>
        <dbReference type="Proteomes" id="UP000199409"/>
    </source>
</evidence>
<dbReference type="SUPFAM" id="SSF53623">
    <property type="entry name" value="MurD-like peptide ligases, catalytic domain"/>
    <property type="match status" value="1"/>
</dbReference>
<dbReference type="InterPro" id="IPR036615">
    <property type="entry name" value="Mur_ligase_C_dom_sf"/>
</dbReference>
<accession>A0A1H3ZI12</accession>
<evidence type="ECO:0000256" key="1">
    <source>
        <dbReference type="ARBA" id="ARBA00005898"/>
    </source>
</evidence>
<dbReference type="InterPro" id="IPR004101">
    <property type="entry name" value="Mur_ligase_C"/>
</dbReference>
<gene>
    <name evidence="7" type="primary">murE</name>
    <name evidence="13" type="ORF">SAMN05660420_01523</name>
</gene>
<dbReference type="GO" id="GO:0005737">
    <property type="term" value="C:cytoplasm"/>
    <property type="evidence" value="ECO:0007669"/>
    <property type="project" value="UniProtKB-SubCell"/>
</dbReference>
<feature type="binding site" evidence="7">
    <location>
        <position position="180"/>
    </location>
    <ligand>
        <name>UDP-N-acetyl-alpha-D-muramoyl-L-alanyl-D-glutamate</name>
        <dbReference type="ChEBI" id="CHEBI:83900"/>
    </ligand>
</feature>
<feature type="binding site" evidence="7">
    <location>
        <position position="467"/>
    </location>
    <ligand>
        <name>meso-2,6-diaminopimelate</name>
        <dbReference type="ChEBI" id="CHEBI:57791"/>
    </ligand>
</feature>
<keyword evidence="5 7" id="KW-0131">Cell cycle</keyword>
<comment type="pathway">
    <text evidence="7 8">Cell wall biogenesis; peptidoglycan biosynthesis.</text>
</comment>
<comment type="caution">
    <text evidence="7">Lacks conserved residue(s) required for the propagation of feature annotation.</text>
</comment>
<dbReference type="GO" id="GO:0051301">
    <property type="term" value="P:cell division"/>
    <property type="evidence" value="ECO:0007669"/>
    <property type="project" value="UniProtKB-KW"/>
</dbReference>
<feature type="domain" description="Mur ligase C-terminal" evidence="11">
    <location>
        <begin position="330"/>
        <end position="469"/>
    </location>
</feature>
<dbReference type="Proteomes" id="UP000199409">
    <property type="component" value="Unassembled WGS sequence"/>
</dbReference>
<keyword evidence="7" id="KW-0963">Cytoplasm</keyword>
<dbReference type="AlphaFoldDB" id="A0A1H3ZI12"/>
<dbReference type="GO" id="GO:0071555">
    <property type="term" value="P:cell wall organization"/>
    <property type="evidence" value="ECO:0007669"/>
    <property type="project" value="UniProtKB-KW"/>
</dbReference>
<keyword evidence="7 13" id="KW-0436">Ligase</keyword>
<dbReference type="GO" id="GO:0008765">
    <property type="term" value="F:UDP-N-acetylmuramoylalanyl-D-glutamate-2,6-diaminopimelate ligase activity"/>
    <property type="evidence" value="ECO:0007669"/>
    <property type="project" value="UniProtKB-UniRule"/>
</dbReference>
<reference evidence="13 14" key="1">
    <citation type="submission" date="2016-10" db="EMBL/GenBank/DDBJ databases">
        <authorList>
            <person name="de Groot N.N."/>
        </authorList>
    </citation>
    <scope>NUCLEOTIDE SEQUENCE [LARGE SCALE GENOMIC DNA]</scope>
    <source>
        <strain evidence="13 14">DSM 7343</strain>
    </source>
</reference>
<evidence type="ECO:0000259" key="11">
    <source>
        <dbReference type="Pfam" id="PF02875"/>
    </source>
</evidence>
<keyword evidence="2 7" id="KW-0132">Cell division</keyword>
<feature type="binding site" evidence="7">
    <location>
        <position position="471"/>
    </location>
    <ligand>
        <name>meso-2,6-diaminopimelate</name>
        <dbReference type="ChEBI" id="CHEBI:57791"/>
    </ligand>
</feature>